<protein>
    <submittedName>
        <fullName evidence="2">Uncharacterized protein</fullName>
    </submittedName>
</protein>
<feature type="signal peptide" evidence="1">
    <location>
        <begin position="1"/>
        <end position="26"/>
    </location>
</feature>
<keyword evidence="1" id="KW-0732">Signal</keyword>
<keyword evidence="2" id="KW-0614">Plasmid</keyword>
<name>A0A9W3SHU9_BACTU</name>
<organism evidence="2 3">
    <name type="scientific">Bacillus thuringiensis</name>
    <dbReference type="NCBI Taxonomy" id="1428"/>
    <lineage>
        <taxon>Bacteria</taxon>
        <taxon>Bacillati</taxon>
        <taxon>Bacillota</taxon>
        <taxon>Bacilli</taxon>
        <taxon>Bacillales</taxon>
        <taxon>Bacillaceae</taxon>
        <taxon>Bacillus</taxon>
        <taxon>Bacillus cereus group</taxon>
    </lineage>
</organism>
<sequence>MNLKAIAIASACAFSILPFGSVVSHASEDESKTICLGNKNDFFTDLITFPGSTWSISSDKMEEWQNNCKKQGNKNSSITTEDMQRIILLLQKLKTAEEVVVQPITEPILNLNSDQKKRMLDAVKNIQDKTDEAILYTKNLQTSSTIKPLAVTDLLHMLQNIQPIIKTFEKDISNVLTSFQSEYLMQDIESVESILEIIIERVEKLQQ</sequence>
<dbReference type="EMBL" id="CP015351">
    <property type="protein sequence ID" value="ANS51758.1"/>
    <property type="molecule type" value="Genomic_DNA"/>
</dbReference>
<reference evidence="2 3" key="1">
    <citation type="submission" date="2016-04" db="EMBL/GenBank/DDBJ databases">
        <title>High quality genome of the nematocidal Bacillus thuringiensis MYBT18246.</title>
        <authorList>
            <person name="Hollensteiner J."/>
            <person name="Poehlein A."/>
            <person name="Sproeer C."/>
            <person name="Bunk B."/>
            <person name="Rosenstiel P."/>
            <person name="Schulenburg H."/>
            <person name="Liesegang H."/>
        </authorList>
    </citation>
    <scope>NUCLEOTIDE SEQUENCE [LARGE SCALE GENOMIC DNA]</scope>
    <source>
        <strain evidence="2 3">MYBT18246</strain>
        <plasmid evidence="2 3">p150790</plasmid>
    </source>
</reference>
<evidence type="ECO:0000256" key="1">
    <source>
        <dbReference type="SAM" id="SignalP"/>
    </source>
</evidence>
<geneLocation type="plasmid" evidence="2 3">
    <name>p150790</name>
</geneLocation>
<dbReference type="RefSeq" id="WP_065486282.1">
    <property type="nucleotide sequence ID" value="NZ_CP015351.1"/>
</dbReference>
<evidence type="ECO:0000313" key="3">
    <source>
        <dbReference type="Proteomes" id="UP000092743"/>
    </source>
</evidence>
<accession>A0A9W3SHU9</accession>
<dbReference type="AlphaFoldDB" id="A0A9W3SHU9"/>
<gene>
    <name evidence="2" type="ORF">BT246_64660</name>
</gene>
<dbReference type="Proteomes" id="UP000092743">
    <property type="component" value="Plasmid p150790"/>
</dbReference>
<evidence type="ECO:0000313" key="2">
    <source>
        <dbReference type="EMBL" id="ANS51758.1"/>
    </source>
</evidence>
<feature type="chain" id="PRO_5040849802" evidence="1">
    <location>
        <begin position="27"/>
        <end position="207"/>
    </location>
</feature>
<proteinExistence type="predicted"/>